<dbReference type="SMART" id="SM00401">
    <property type="entry name" value="ZnF_GATA"/>
    <property type="match status" value="1"/>
</dbReference>
<feature type="compositionally biased region" description="Polar residues" evidence="7">
    <location>
        <begin position="112"/>
        <end position="122"/>
    </location>
</feature>
<dbReference type="PANTHER" id="PTHR47172">
    <property type="entry name" value="OS01G0976800 PROTEIN"/>
    <property type="match status" value="1"/>
</dbReference>
<feature type="compositionally biased region" description="Acidic residues" evidence="7">
    <location>
        <begin position="270"/>
        <end position="286"/>
    </location>
</feature>
<gene>
    <name evidence="9" type="ORF">CVT26_012503</name>
</gene>
<evidence type="ECO:0000256" key="2">
    <source>
        <dbReference type="ARBA" id="ARBA00022771"/>
    </source>
</evidence>
<feature type="compositionally biased region" description="Basic and acidic residues" evidence="7">
    <location>
        <begin position="51"/>
        <end position="63"/>
    </location>
</feature>
<evidence type="ECO:0000256" key="3">
    <source>
        <dbReference type="ARBA" id="ARBA00022833"/>
    </source>
</evidence>
<keyword evidence="10" id="KW-1185">Reference proteome</keyword>
<keyword evidence="3" id="KW-0862">Zinc</keyword>
<dbReference type="OrthoDB" id="515401at2759"/>
<sequence>MSSGYAQSANQLGGGGISNASGTWSTDARQSYQGMSAYGVDQRRWSAQSEADLRRRERRDVPHPSHAPDLSIPPDFAPSPFLGTTPSPNSPAFQPGHPRSSLELHAPAGSGWNSWNMPSGQPHSLGAHRYSHEQSWNNQLNVQIPQYSPNSVGDLIFSGSDSSSATLFTPADQAISLDGFTFPDRFSPVPSPSPSPVHNFVPSGSGTPPPAHQSRRRSEDRSSDSGKSCSHCHATSTPLWRRDPATMKTLCNGCGLYLQQRNKFRPQELIDADDDGSSSEESDENYDTSHIGLEKE</sequence>
<dbReference type="AlphaFoldDB" id="A0A409YW35"/>
<proteinExistence type="predicted"/>
<feature type="compositionally biased region" description="Polar residues" evidence="7">
    <location>
        <begin position="1"/>
        <end position="11"/>
    </location>
</feature>
<evidence type="ECO:0000256" key="4">
    <source>
        <dbReference type="ARBA" id="ARBA00023015"/>
    </source>
</evidence>
<dbReference type="Pfam" id="PF00320">
    <property type="entry name" value="GATA"/>
    <property type="match status" value="1"/>
</dbReference>
<feature type="compositionally biased region" description="Polar residues" evidence="7">
    <location>
        <begin position="18"/>
        <end position="34"/>
    </location>
</feature>
<dbReference type="InterPro" id="IPR000679">
    <property type="entry name" value="Znf_GATA"/>
</dbReference>
<keyword evidence="1" id="KW-0479">Metal-binding</keyword>
<feature type="region of interest" description="Disordered" evidence="7">
    <location>
        <begin position="112"/>
        <end position="131"/>
    </location>
</feature>
<evidence type="ECO:0000259" key="8">
    <source>
        <dbReference type="PROSITE" id="PS50114"/>
    </source>
</evidence>
<evidence type="ECO:0000256" key="6">
    <source>
        <dbReference type="PROSITE-ProRule" id="PRU00094"/>
    </source>
</evidence>
<dbReference type="InterPro" id="IPR013088">
    <property type="entry name" value="Znf_NHR/GATA"/>
</dbReference>
<keyword evidence="5" id="KW-0804">Transcription</keyword>
<dbReference type="PROSITE" id="PS50114">
    <property type="entry name" value="GATA_ZN_FINGER_2"/>
    <property type="match status" value="1"/>
</dbReference>
<feature type="region of interest" description="Disordered" evidence="7">
    <location>
        <begin position="186"/>
        <end position="236"/>
    </location>
</feature>
<organism evidence="9 10">
    <name type="scientific">Gymnopilus dilepis</name>
    <dbReference type="NCBI Taxonomy" id="231916"/>
    <lineage>
        <taxon>Eukaryota</taxon>
        <taxon>Fungi</taxon>
        <taxon>Dikarya</taxon>
        <taxon>Basidiomycota</taxon>
        <taxon>Agaricomycotina</taxon>
        <taxon>Agaricomycetes</taxon>
        <taxon>Agaricomycetidae</taxon>
        <taxon>Agaricales</taxon>
        <taxon>Agaricineae</taxon>
        <taxon>Hymenogastraceae</taxon>
        <taxon>Gymnopilus</taxon>
    </lineage>
</organism>
<evidence type="ECO:0000313" key="9">
    <source>
        <dbReference type="EMBL" id="PPR07245.1"/>
    </source>
</evidence>
<dbReference type="GO" id="GO:0008270">
    <property type="term" value="F:zinc ion binding"/>
    <property type="evidence" value="ECO:0007669"/>
    <property type="project" value="UniProtKB-KW"/>
</dbReference>
<feature type="domain" description="GATA-type" evidence="8">
    <location>
        <begin position="223"/>
        <end position="266"/>
    </location>
</feature>
<accession>A0A409YW35</accession>
<feature type="region of interest" description="Disordered" evidence="7">
    <location>
        <begin position="1"/>
        <end position="105"/>
    </location>
</feature>
<evidence type="ECO:0000256" key="7">
    <source>
        <dbReference type="SAM" id="MobiDB-lite"/>
    </source>
</evidence>
<dbReference type="GO" id="GO:0006355">
    <property type="term" value="P:regulation of DNA-templated transcription"/>
    <property type="evidence" value="ECO:0007669"/>
    <property type="project" value="InterPro"/>
</dbReference>
<comment type="caution">
    <text evidence="9">The sequence shown here is derived from an EMBL/GenBank/DDBJ whole genome shotgun (WGS) entry which is preliminary data.</text>
</comment>
<feature type="compositionally biased region" description="Polar residues" evidence="7">
    <location>
        <begin position="82"/>
        <end position="92"/>
    </location>
</feature>
<reference evidence="9 10" key="1">
    <citation type="journal article" date="2018" name="Evol. Lett.">
        <title>Horizontal gene cluster transfer increased hallucinogenic mushroom diversity.</title>
        <authorList>
            <person name="Reynolds H.T."/>
            <person name="Vijayakumar V."/>
            <person name="Gluck-Thaler E."/>
            <person name="Korotkin H.B."/>
            <person name="Matheny P.B."/>
            <person name="Slot J.C."/>
        </authorList>
    </citation>
    <scope>NUCLEOTIDE SEQUENCE [LARGE SCALE GENOMIC DNA]</scope>
    <source>
        <strain evidence="9 10">SRW20</strain>
    </source>
</reference>
<keyword evidence="4" id="KW-0805">Transcription regulation</keyword>
<dbReference type="CDD" id="cd00202">
    <property type="entry name" value="ZnF_GATA"/>
    <property type="match status" value="1"/>
</dbReference>
<dbReference type="STRING" id="231916.A0A409YW35"/>
<dbReference type="InParanoid" id="A0A409YW35"/>
<feature type="region of interest" description="Disordered" evidence="7">
    <location>
        <begin position="267"/>
        <end position="296"/>
    </location>
</feature>
<dbReference type="EMBL" id="NHYE01000149">
    <property type="protein sequence ID" value="PPR07245.1"/>
    <property type="molecule type" value="Genomic_DNA"/>
</dbReference>
<evidence type="ECO:0000256" key="1">
    <source>
        <dbReference type="ARBA" id="ARBA00022723"/>
    </source>
</evidence>
<dbReference type="SUPFAM" id="SSF57716">
    <property type="entry name" value="Glucocorticoid receptor-like (DNA-binding domain)"/>
    <property type="match status" value="1"/>
</dbReference>
<keyword evidence="2 6" id="KW-0863">Zinc-finger</keyword>
<dbReference type="Proteomes" id="UP000284706">
    <property type="component" value="Unassembled WGS sequence"/>
</dbReference>
<name>A0A409YW35_9AGAR</name>
<dbReference type="PANTHER" id="PTHR47172:SF9">
    <property type="entry name" value="GATA TRANSCRIPTION FACTOR 23"/>
    <property type="match status" value="1"/>
</dbReference>
<evidence type="ECO:0000313" key="10">
    <source>
        <dbReference type="Proteomes" id="UP000284706"/>
    </source>
</evidence>
<dbReference type="GO" id="GO:0043565">
    <property type="term" value="F:sequence-specific DNA binding"/>
    <property type="evidence" value="ECO:0007669"/>
    <property type="project" value="InterPro"/>
</dbReference>
<evidence type="ECO:0000256" key="5">
    <source>
        <dbReference type="ARBA" id="ARBA00023163"/>
    </source>
</evidence>
<protein>
    <recommendedName>
        <fullName evidence="8">GATA-type domain-containing protein</fullName>
    </recommendedName>
</protein>
<dbReference type="Gene3D" id="3.30.50.10">
    <property type="entry name" value="Erythroid Transcription Factor GATA-1, subunit A"/>
    <property type="match status" value="1"/>
</dbReference>